<dbReference type="PROSITE" id="PS51904">
    <property type="entry name" value="GLYCOSYL_HYDROL_F25_2"/>
    <property type="match status" value="1"/>
</dbReference>
<dbReference type="PANTHER" id="PTHR34135">
    <property type="entry name" value="LYSOZYME"/>
    <property type="match status" value="1"/>
</dbReference>
<dbReference type="EMBL" id="CP127173">
    <property type="protein sequence ID" value="WIV59062.1"/>
    <property type="molecule type" value="Genomic_DNA"/>
</dbReference>
<evidence type="ECO:0000256" key="2">
    <source>
        <dbReference type="ARBA" id="ARBA00022801"/>
    </source>
</evidence>
<protein>
    <submittedName>
        <fullName evidence="4">Glycoside hydrolase family 25 protein</fullName>
    </submittedName>
</protein>
<name>A0ABY8XTR1_9PSEU</name>
<dbReference type="SUPFAM" id="SSF51445">
    <property type="entry name" value="(Trans)glycosidases"/>
    <property type="match status" value="1"/>
</dbReference>
<keyword evidence="3" id="KW-0326">Glycosidase</keyword>
<dbReference type="InterPro" id="IPR017853">
    <property type="entry name" value="GH"/>
</dbReference>
<gene>
    <name evidence="4" type="ORF">QP939_10720</name>
</gene>
<keyword evidence="5" id="KW-1185">Reference proteome</keyword>
<proteinExistence type="inferred from homology"/>
<dbReference type="InterPro" id="IPR002053">
    <property type="entry name" value="Glyco_hydro_25"/>
</dbReference>
<dbReference type="RefSeq" id="WP_285456518.1">
    <property type="nucleotide sequence ID" value="NZ_CP127173.1"/>
</dbReference>
<reference evidence="4 5" key="1">
    <citation type="submission" date="2023-06" db="EMBL/GenBank/DDBJ databases">
        <authorList>
            <person name="Oyuntsetseg B."/>
            <person name="Kim S.B."/>
        </authorList>
    </citation>
    <scope>NUCLEOTIDE SEQUENCE [LARGE SCALE GENOMIC DNA]</scope>
    <source>
        <strain evidence="4 5">2-2</strain>
    </source>
</reference>
<sequence>MLWGIDISRHQGGSFDLARAAREGIAYAIFKATEGNTWRDPQFDRNLAAGRDAGLIVAAYHFVRSDSSAAAQLANIARVVPKDVPLILDVESIKQNGKVVSAPSLALVRELYGKVLAAGYRSPLIYLPRWYWQTWGAPALDGLPPLWSSRYLDYNGGTPAQIYQRIPGRFWLGYGGLSAPLLQFTSSATVAGHAPVDANAFDGTREQFAALLGSPSHSEKEVDMPAIPVSLPHSADWNYVALPFESNANSTVVGDAWFTLFAAWGEVEYEVVTIGSGLKLVGLTGTAPTGGRLADRQRNYWQVPSGIEGIALRYRSRDAAGNVTNGRLGYSFPQKAK</sequence>
<dbReference type="CDD" id="cd00599">
    <property type="entry name" value="GH25_muramidase"/>
    <property type="match status" value="1"/>
</dbReference>
<dbReference type="Gene3D" id="3.20.20.80">
    <property type="entry name" value="Glycosidases"/>
    <property type="match status" value="1"/>
</dbReference>
<evidence type="ECO:0000313" key="5">
    <source>
        <dbReference type="Proteomes" id="UP001227101"/>
    </source>
</evidence>
<evidence type="ECO:0000256" key="3">
    <source>
        <dbReference type="ARBA" id="ARBA00023295"/>
    </source>
</evidence>
<dbReference type="Pfam" id="PF01183">
    <property type="entry name" value="Glyco_hydro_25"/>
    <property type="match status" value="1"/>
</dbReference>
<comment type="similarity">
    <text evidence="1">Belongs to the glycosyl hydrolase 25 family.</text>
</comment>
<keyword evidence="2 4" id="KW-0378">Hydrolase</keyword>
<organism evidence="4 5">
    <name type="scientific">Amycolatopsis nalaikhensis</name>
    <dbReference type="NCBI Taxonomy" id="715472"/>
    <lineage>
        <taxon>Bacteria</taxon>
        <taxon>Bacillati</taxon>
        <taxon>Actinomycetota</taxon>
        <taxon>Actinomycetes</taxon>
        <taxon>Pseudonocardiales</taxon>
        <taxon>Pseudonocardiaceae</taxon>
        <taxon>Amycolatopsis</taxon>
    </lineage>
</organism>
<evidence type="ECO:0000313" key="4">
    <source>
        <dbReference type="EMBL" id="WIV59062.1"/>
    </source>
</evidence>
<dbReference type="GO" id="GO:0016787">
    <property type="term" value="F:hydrolase activity"/>
    <property type="evidence" value="ECO:0007669"/>
    <property type="project" value="UniProtKB-KW"/>
</dbReference>
<dbReference type="InterPro" id="IPR018077">
    <property type="entry name" value="Glyco_hydro_fam25_subgr"/>
</dbReference>
<dbReference type="PANTHER" id="PTHR34135:SF2">
    <property type="entry name" value="LYSOZYME"/>
    <property type="match status" value="1"/>
</dbReference>
<dbReference type="Proteomes" id="UP001227101">
    <property type="component" value="Chromosome"/>
</dbReference>
<accession>A0ABY8XTR1</accession>
<evidence type="ECO:0000256" key="1">
    <source>
        <dbReference type="ARBA" id="ARBA00010646"/>
    </source>
</evidence>
<dbReference type="SMART" id="SM00641">
    <property type="entry name" value="Glyco_25"/>
    <property type="match status" value="1"/>
</dbReference>